<comment type="catalytic activity">
    <reaction evidence="1 6">
        <text>5-dehydro-4-deoxy-D-glucuronate = 3-deoxy-D-glycero-2,5-hexodiulosonate</text>
        <dbReference type="Rhea" id="RHEA:23896"/>
        <dbReference type="ChEBI" id="CHEBI:17117"/>
        <dbReference type="ChEBI" id="CHEBI:29071"/>
        <dbReference type="EC" id="5.3.1.17"/>
    </reaction>
</comment>
<dbReference type="GO" id="GO:0019698">
    <property type="term" value="P:D-galacturonate catabolic process"/>
    <property type="evidence" value="ECO:0007669"/>
    <property type="project" value="TreeGrafter"/>
</dbReference>
<evidence type="ECO:0000256" key="3">
    <source>
        <dbReference type="ARBA" id="ARBA00022723"/>
    </source>
</evidence>
<reference evidence="8" key="2">
    <citation type="submission" date="2016-06" db="EMBL/GenBank/DDBJ databases">
        <authorList>
            <person name="Nicholson A.C."/>
        </authorList>
    </citation>
    <scope>NUCLEOTIDE SEQUENCE [LARGE SCALE GENOMIC DNA]</scope>
    <source>
        <strain evidence="8">E6809</strain>
    </source>
</reference>
<dbReference type="GO" id="GO:0042840">
    <property type="term" value="P:D-glucuronate catabolic process"/>
    <property type="evidence" value="ECO:0007669"/>
    <property type="project" value="TreeGrafter"/>
</dbReference>
<proteinExistence type="inferred from homology"/>
<feature type="binding site" evidence="6">
    <location>
        <position position="194"/>
    </location>
    <ligand>
        <name>Zn(2+)</name>
        <dbReference type="ChEBI" id="CHEBI:29105"/>
    </ligand>
</feature>
<keyword evidence="5 6" id="KW-0413">Isomerase</keyword>
<accession>A0A1T3HHV5</accession>
<dbReference type="SUPFAM" id="SSF51182">
    <property type="entry name" value="RmlC-like cupins"/>
    <property type="match status" value="1"/>
</dbReference>
<feature type="binding site" evidence="6">
    <location>
        <position position="196"/>
    </location>
    <ligand>
        <name>Zn(2+)</name>
        <dbReference type="ChEBI" id="CHEBI:29105"/>
    </ligand>
</feature>
<evidence type="ECO:0000256" key="1">
    <source>
        <dbReference type="ARBA" id="ARBA00000552"/>
    </source>
</evidence>
<dbReference type="NCBIfam" id="NF002091">
    <property type="entry name" value="PRK00924.1"/>
    <property type="match status" value="1"/>
</dbReference>
<dbReference type="AlphaFoldDB" id="A0A1T3HHV5"/>
<sequence length="276" mass="31291">MQIRFESSPREVKTMDTASLRREFLVENLMTEDNISLTYSHYDRLIIGGTKPVKQSTELETHEKLKADYFLQRRELGIINVGGKGSVEVDGEKYALDKLDCLYVGKGAQKVTFSSSNPGEPATYYLLSAPAHKEYPTTKYTKEQAAPVTLGDGKTSNRRTIYKYIHEAGIQSCQLVMGLTVLEEGSVWNSIPAHTHTRRTEIYFYFDLNTEQRLFHMMGETTETRHIIMKNHEAVISPSWSVHFGAGTSNYGFIWGMGGENKRYDDMDPAPLDVLL</sequence>
<dbReference type="UniPathway" id="UPA00545">
    <property type="reaction ID" value="UER00826"/>
</dbReference>
<dbReference type="Pfam" id="PF04962">
    <property type="entry name" value="KduI"/>
    <property type="match status" value="1"/>
</dbReference>
<evidence type="ECO:0000256" key="5">
    <source>
        <dbReference type="ARBA" id="ARBA00023235"/>
    </source>
</evidence>
<reference evidence="7 9" key="1">
    <citation type="submission" date="2016-02" db="EMBL/GenBank/DDBJ databases">
        <authorList>
            <person name="Nicholson A.C."/>
            <person name="Humrighouse B.W."/>
            <person name="Loparev V."/>
            <person name="Emery B."/>
            <person name="Graziano J."/>
            <person name="McQuiston J.R."/>
        </authorList>
    </citation>
    <scope>NUCLEOTIDE SEQUENCE [LARGE SCALE GENOMIC DNA]</scope>
    <source>
        <strain evidence="7 9">E6809</strain>
    </source>
</reference>
<dbReference type="GO" id="GO:0008697">
    <property type="term" value="F:4-deoxy-L-threo-5-hexosulose-uronate ketol-isomerase activity"/>
    <property type="evidence" value="ECO:0007669"/>
    <property type="project" value="UniProtKB-UniRule"/>
</dbReference>
<dbReference type="PANTHER" id="PTHR38461">
    <property type="entry name" value="4-DEOXY-L-THREO-5-HEXOSULOSE-URONATE KETOL-ISOMERASE"/>
    <property type="match status" value="1"/>
</dbReference>
<dbReference type="InterPro" id="IPR011051">
    <property type="entry name" value="RmlC_Cupin_sf"/>
</dbReference>
<dbReference type="Gene3D" id="2.60.120.10">
    <property type="entry name" value="Jelly Rolls"/>
    <property type="match status" value="1"/>
</dbReference>
<comment type="function">
    <text evidence="6">Catalyzes the isomerization of 5-dehydro-4-deoxy-D-glucuronate to 3-deoxy-D-glycero-2,5-hexodiulosonate.</text>
</comment>
<gene>
    <name evidence="6" type="primary">kduI</name>
    <name evidence="7" type="ORF">AYC66_09900</name>
    <name evidence="8" type="ORF">BAY09_02035</name>
</gene>
<dbReference type="PIRSF" id="PIRSF006625">
    <property type="entry name" value="KduI"/>
    <property type="match status" value="1"/>
</dbReference>
<feature type="binding site" evidence="6">
    <location>
        <position position="201"/>
    </location>
    <ligand>
        <name>Zn(2+)</name>
        <dbReference type="ChEBI" id="CHEBI:29105"/>
    </ligand>
</feature>
<dbReference type="InterPro" id="IPR014710">
    <property type="entry name" value="RmlC-like_jellyroll"/>
</dbReference>
<dbReference type="GO" id="GO:0045490">
    <property type="term" value="P:pectin catabolic process"/>
    <property type="evidence" value="ECO:0007669"/>
    <property type="project" value="UniProtKB-UniRule"/>
</dbReference>
<comment type="similarity">
    <text evidence="2 6">Belongs to the KduI family.</text>
</comment>
<dbReference type="RefSeq" id="WP_078412713.1">
    <property type="nucleotide sequence ID" value="NZ_CP014339.1"/>
</dbReference>
<protein>
    <recommendedName>
        <fullName evidence="6">4-deoxy-L-threo-5-hexosulose-uronate ketol-isomerase</fullName>
        <ecNumber evidence="6">5.3.1.17</ecNumber>
    </recommendedName>
    <alternativeName>
        <fullName evidence="6">5-keto-4-deoxyuronate isomerase</fullName>
    </alternativeName>
    <alternativeName>
        <fullName evidence="6">DKI isomerase</fullName>
    </alternativeName>
</protein>
<keyword evidence="4 6" id="KW-0862">Zinc</keyword>
<evidence type="ECO:0000313" key="9">
    <source>
        <dbReference type="Proteomes" id="UP000189738"/>
    </source>
</evidence>
<dbReference type="Proteomes" id="UP000189738">
    <property type="component" value="Chromosome"/>
</dbReference>
<dbReference type="PANTHER" id="PTHR38461:SF1">
    <property type="entry name" value="4-DEOXY-L-THREO-5-HEXOSULOSE-URONATE KETOL-ISOMERASE"/>
    <property type="match status" value="1"/>
</dbReference>
<evidence type="ECO:0000256" key="4">
    <source>
        <dbReference type="ARBA" id="ARBA00022833"/>
    </source>
</evidence>
<dbReference type="CDD" id="cd20294">
    <property type="entry name" value="cupin_KduI_N"/>
    <property type="match status" value="1"/>
</dbReference>
<organism evidence="8">
    <name type="scientific">Elizabethkingia anophelis</name>
    <dbReference type="NCBI Taxonomy" id="1117645"/>
    <lineage>
        <taxon>Bacteria</taxon>
        <taxon>Pseudomonadati</taxon>
        <taxon>Bacteroidota</taxon>
        <taxon>Flavobacteriia</taxon>
        <taxon>Flavobacteriales</taxon>
        <taxon>Weeksellaceae</taxon>
        <taxon>Elizabethkingia</taxon>
    </lineage>
</organism>
<comment type="pathway">
    <text evidence="6">Glycan metabolism; pectin degradation; 2-dehydro-3-deoxy-D-gluconate from pectin: step 4/5.</text>
</comment>
<dbReference type="HAMAP" id="MF_00687">
    <property type="entry name" value="KduI"/>
    <property type="match status" value="1"/>
</dbReference>
<feature type="binding site" evidence="6">
    <location>
        <position position="243"/>
    </location>
    <ligand>
        <name>Zn(2+)</name>
        <dbReference type="ChEBI" id="CHEBI:29105"/>
    </ligand>
</feature>
<dbReference type="InterPro" id="IPR021120">
    <property type="entry name" value="KduI/IolB_isomerase"/>
</dbReference>
<dbReference type="CDD" id="cd20491">
    <property type="entry name" value="cupin_KduI_C"/>
    <property type="match status" value="1"/>
</dbReference>
<dbReference type="EC" id="5.3.1.17" evidence="6"/>
<dbReference type="EMBL" id="MAHS01000009">
    <property type="protein sequence ID" value="OPB49530.1"/>
    <property type="molecule type" value="Genomic_DNA"/>
</dbReference>
<dbReference type="EMBL" id="CP014339">
    <property type="protein sequence ID" value="AQX50970.1"/>
    <property type="molecule type" value="Genomic_DNA"/>
</dbReference>
<dbReference type="InterPro" id="IPR027449">
    <property type="entry name" value="KduI_N"/>
</dbReference>
<keyword evidence="3 6" id="KW-0479">Metal-binding</keyword>
<evidence type="ECO:0000256" key="6">
    <source>
        <dbReference type="HAMAP-Rule" id="MF_00687"/>
    </source>
</evidence>
<evidence type="ECO:0000256" key="2">
    <source>
        <dbReference type="ARBA" id="ARBA00008086"/>
    </source>
</evidence>
<evidence type="ECO:0000313" key="8">
    <source>
        <dbReference type="EMBL" id="OPB49530.1"/>
    </source>
</evidence>
<evidence type="ECO:0000313" key="7">
    <source>
        <dbReference type="EMBL" id="AQX50970.1"/>
    </source>
</evidence>
<dbReference type="GO" id="GO:0008270">
    <property type="term" value="F:zinc ion binding"/>
    <property type="evidence" value="ECO:0007669"/>
    <property type="project" value="UniProtKB-UniRule"/>
</dbReference>
<dbReference type="Gene3D" id="2.60.120.520">
    <property type="entry name" value="pectin degrading enzyme 5-keto 4- deoxyuronate isomerase, domain 1"/>
    <property type="match status" value="1"/>
</dbReference>
<comment type="cofactor">
    <cofactor evidence="6">
        <name>Zn(2+)</name>
        <dbReference type="ChEBI" id="CHEBI:29105"/>
    </cofactor>
    <text evidence="6">Binds 1 zinc ion per subunit.</text>
</comment>
<dbReference type="InterPro" id="IPR007045">
    <property type="entry name" value="KduI"/>
</dbReference>
<name>A0A1T3HHV5_9FLAO</name>